<feature type="non-terminal residue" evidence="1">
    <location>
        <position position="77"/>
    </location>
</feature>
<name>A0A0D2PZG4_HYPSF</name>
<evidence type="ECO:0000313" key="2">
    <source>
        <dbReference type="Proteomes" id="UP000054270"/>
    </source>
</evidence>
<reference evidence="2" key="1">
    <citation type="submission" date="2014-04" db="EMBL/GenBank/DDBJ databases">
        <title>Evolutionary Origins and Diversification of the Mycorrhizal Mutualists.</title>
        <authorList>
            <consortium name="DOE Joint Genome Institute"/>
            <consortium name="Mycorrhizal Genomics Consortium"/>
            <person name="Kohler A."/>
            <person name="Kuo A."/>
            <person name="Nagy L.G."/>
            <person name="Floudas D."/>
            <person name="Copeland A."/>
            <person name="Barry K.W."/>
            <person name="Cichocki N."/>
            <person name="Veneault-Fourrey C."/>
            <person name="LaButti K."/>
            <person name="Lindquist E.A."/>
            <person name="Lipzen A."/>
            <person name="Lundell T."/>
            <person name="Morin E."/>
            <person name="Murat C."/>
            <person name="Riley R."/>
            <person name="Ohm R."/>
            <person name="Sun H."/>
            <person name="Tunlid A."/>
            <person name="Henrissat B."/>
            <person name="Grigoriev I.V."/>
            <person name="Hibbett D.S."/>
            <person name="Martin F."/>
        </authorList>
    </citation>
    <scope>NUCLEOTIDE SEQUENCE [LARGE SCALE GENOMIC DNA]</scope>
    <source>
        <strain evidence="2">FD-334 SS-4</strain>
    </source>
</reference>
<dbReference type="OrthoDB" id="3268967at2759"/>
<evidence type="ECO:0000313" key="1">
    <source>
        <dbReference type="EMBL" id="KJA24720.1"/>
    </source>
</evidence>
<organism evidence="1 2">
    <name type="scientific">Hypholoma sublateritium (strain FD-334 SS-4)</name>
    <dbReference type="NCBI Taxonomy" id="945553"/>
    <lineage>
        <taxon>Eukaryota</taxon>
        <taxon>Fungi</taxon>
        <taxon>Dikarya</taxon>
        <taxon>Basidiomycota</taxon>
        <taxon>Agaricomycotina</taxon>
        <taxon>Agaricomycetes</taxon>
        <taxon>Agaricomycetidae</taxon>
        <taxon>Agaricales</taxon>
        <taxon>Agaricineae</taxon>
        <taxon>Strophariaceae</taxon>
        <taxon>Hypholoma</taxon>
    </lineage>
</organism>
<keyword evidence="2" id="KW-1185">Reference proteome</keyword>
<protein>
    <submittedName>
        <fullName evidence="1">Uncharacterized protein</fullName>
    </submittedName>
</protein>
<proteinExistence type="predicted"/>
<sequence>KFMPRYDGPFEVIDIFPHASTVTLNIPNSNIFPTFHTSLLKRFVANDAAKFPSRTCESPGTVIVDGFEEFFVDKIVD</sequence>
<dbReference type="OMA" id="YTIIDIN"/>
<dbReference type="STRING" id="945553.A0A0D2PZG4"/>
<dbReference type="Proteomes" id="UP000054270">
    <property type="component" value="Unassembled WGS sequence"/>
</dbReference>
<dbReference type="AlphaFoldDB" id="A0A0D2PZG4"/>
<accession>A0A0D2PZG4</accession>
<gene>
    <name evidence="1" type="ORF">HYPSUDRAFT_114713</name>
</gene>
<feature type="non-terminal residue" evidence="1">
    <location>
        <position position="1"/>
    </location>
</feature>
<dbReference type="EMBL" id="KN817535">
    <property type="protein sequence ID" value="KJA24720.1"/>
    <property type="molecule type" value="Genomic_DNA"/>
</dbReference>